<dbReference type="AlphaFoldDB" id="S6BAM9"/>
<dbReference type="Pfam" id="PF09864">
    <property type="entry name" value="MliC"/>
    <property type="match status" value="1"/>
</dbReference>
<evidence type="ECO:0000259" key="5">
    <source>
        <dbReference type="Pfam" id="PF09864"/>
    </source>
</evidence>
<evidence type="ECO:0000256" key="3">
    <source>
        <dbReference type="ARBA" id="ARBA00023139"/>
    </source>
</evidence>
<dbReference type="Proteomes" id="UP000015503">
    <property type="component" value="Chromosome"/>
</dbReference>
<dbReference type="InterPro" id="IPR036328">
    <property type="entry name" value="MliC_sf"/>
</dbReference>
<evidence type="ECO:0000256" key="2">
    <source>
        <dbReference type="ARBA" id="ARBA00023136"/>
    </source>
</evidence>
<dbReference type="PROSITE" id="PS51257">
    <property type="entry name" value="PROKAR_LIPOPROTEIN"/>
    <property type="match status" value="1"/>
</dbReference>
<keyword evidence="3" id="KW-0564">Palmitate</keyword>
<dbReference type="InterPro" id="IPR018660">
    <property type="entry name" value="MliC"/>
</dbReference>
<dbReference type="PATRIC" id="fig|1245471.3.peg.371"/>
<keyword evidence="1" id="KW-0732">Signal</keyword>
<protein>
    <recommendedName>
        <fullName evidence="5">C-type lysozyme inhibitor domain-containing protein</fullName>
    </recommendedName>
</protein>
<dbReference type="EMBL" id="AP013068">
    <property type="protein sequence ID" value="BAN46109.1"/>
    <property type="molecule type" value="Genomic_DNA"/>
</dbReference>
<keyword evidence="4" id="KW-0449">Lipoprotein</keyword>
<dbReference type="SUPFAM" id="SSF141488">
    <property type="entry name" value="YdhA-like"/>
    <property type="match status" value="1"/>
</dbReference>
<dbReference type="HOGENOM" id="CLU_2168805_0_0_6"/>
<organism evidence="6 7">
    <name type="scientific">Metapseudomonas resinovorans NBRC 106553</name>
    <dbReference type="NCBI Taxonomy" id="1245471"/>
    <lineage>
        <taxon>Bacteria</taxon>
        <taxon>Pseudomonadati</taxon>
        <taxon>Pseudomonadota</taxon>
        <taxon>Gammaproteobacteria</taxon>
        <taxon>Pseudomonadales</taxon>
        <taxon>Pseudomonadaceae</taxon>
        <taxon>Metapseudomonas</taxon>
    </lineage>
</organism>
<name>S6BAM9_METRE</name>
<evidence type="ECO:0000256" key="4">
    <source>
        <dbReference type="ARBA" id="ARBA00023288"/>
    </source>
</evidence>
<evidence type="ECO:0000313" key="7">
    <source>
        <dbReference type="Proteomes" id="UP000015503"/>
    </source>
</evidence>
<accession>S6BAM9</accession>
<reference evidence="6 7" key="1">
    <citation type="journal article" date="2013" name="Genome Announc.">
        <title>Complete Genome Sequence of the Carbazole Degrader Pseudomonas resinovorans Strain CA10 (NBRC 106553).</title>
        <authorList>
            <person name="Shintani M."/>
            <person name="Hosoyama A."/>
            <person name="Ohji S."/>
            <person name="Tsuchikane K."/>
            <person name="Takarada H."/>
            <person name="Yamazoe A."/>
            <person name="Fujita N."/>
            <person name="Nojiri H."/>
        </authorList>
    </citation>
    <scope>NUCLEOTIDE SEQUENCE [LARGE SCALE GENOMIC DNA]</scope>
    <source>
        <strain evidence="6 7">NBRC 106553</strain>
    </source>
</reference>
<gene>
    <name evidence="6" type="ORF">PCA10_03770</name>
</gene>
<feature type="domain" description="C-type lysozyme inhibitor" evidence="5">
    <location>
        <begin position="39"/>
        <end position="106"/>
    </location>
</feature>
<dbReference type="STRING" id="1245471.PCA10_03770"/>
<evidence type="ECO:0000313" key="6">
    <source>
        <dbReference type="EMBL" id="BAN46109.1"/>
    </source>
</evidence>
<dbReference type="KEGG" id="pre:PCA10_03770"/>
<dbReference type="Gene3D" id="2.40.128.200">
    <property type="match status" value="1"/>
</dbReference>
<proteinExistence type="predicted"/>
<keyword evidence="7" id="KW-1185">Reference proteome</keyword>
<evidence type="ECO:0000256" key="1">
    <source>
        <dbReference type="ARBA" id="ARBA00022729"/>
    </source>
</evidence>
<dbReference type="eggNOG" id="ENOG5031RHN">
    <property type="taxonomic scope" value="Bacteria"/>
</dbReference>
<sequence length="115" mass="12469">MAGAIPKEMRMKGWLALAGFALLAGCAGQREVSDDWTRWVCDSQTEVLWRFADAEKSGIDLRLGGGDIVHRLKREPSGSGALYSDGNLAFHTKGDEGLVYWVATDDLIGRGCKAP</sequence>
<keyword evidence="2" id="KW-0472">Membrane</keyword>